<organism evidence="6 7">
    <name type="scientific">Cuneatibacter caecimuris</name>
    <dbReference type="NCBI Taxonomy" id="1796618"/>
    <lineage>
        <taxon>Bacteria</taxon>
        <taxon>Bacillati</taxon>
        <taxon>Bacillota</taxon>
        <taxon>Clostridia</taxon>
        <taxon>Lachnospirales</taxon>
        <taxon>Lachnospiraceae</taxon>
        <taxon>Cuneatibacter</taxon>
    </lineage>
</organism>
<keyword evidence="4" id="KW-0732">Signal</keyword>
<feature type="domain" description="SpaA-like prealbumin fold" evidence="5">
    <location>
        <begin position="524"/>
        <end position="613"/>
    </location>
</feature>
<dbReference type="SUPFAM" id="SSF49478">
    <property type="entry name" value="Cna protein B-type domain"/>
    <property type="match status" value="2"/>
</dbReference>
<evidence type="ECO:0000313" key="6">
    <source>
        <dbReference type="EMBL" id="RZT01186.1"/>
    </source>
</evidence>
<comment type="subcellular location">
    <subcellularLocation>
        <location evidence="1">Cell envelope</location>
    </subcellularLocation>
</comment>
<dbReference type="EMBL" id="SGXF01000002">
    <property type="protein sequence ID" value="RZT01186.1"/>
    <property type="molecule type" value="Genomic_DNA"/>
</dbReference>
<reference evidence="6 7" key="1">
    <citation type="submission" date="2019-02" db="EMBL/GenBank/DDBJ databases">
        <title>Genomic Encyclopedia of Type Strains, Phase IV (KMG-IV): sequencing the most valuable type-strain genomes for metagenomic binning, comparative biology and taxonomic classification.</title>
        <authorList>
            <person name="Goeker M."/>
        </authorList>
    </citation>
    <scope>NUCLEOTIDE SEQUENCE [LARGE SCALE GENOMIC DNA]</scope>
    <source>
        <strain evidence="6 7">DSM 29486</strain>
    </source>
</reference>
<gene>
    <name evidence="6" type="ORF">EV209_1628</name>
</gene>
<evidence type="ECO:0000256" key="1">
    <source>
        <dbReference type="ARBA" id="ARBA00004196"/>
    </source>
</evidence>
<feature type="domain" description="SpaA-like prealbumin fold" evidence="5">
    <location>
        <begin position="624"/>
        <end position="697"/>
    </location>
</feature>
<accession>A0A4Q7PKH2</accession>
<keyword evidence="7" id="KW-1185">Reference proteome</keyword>
<dbReference type="InterPro" id="IPR013783">
    <property type="entry name" value="Ig-like_fold"/>
</dbReference>
<comment type="similarity">
    <text evidence="2">Belongs to the serine-aspartate repeat-containing protein (SDr) family.</text>
</comment>
<protein>
    <submittedName>
        <fullName evidence="6">List-Bact-rpt repeat protein</fullName>
    </submittedName>
</protein>
<dbReference type="PANTHER" id="PTHR36108">
    <property type="entry name" value="COLOSSIN-B-RELATED"/>
    <property type="match status" value="1"/>
</dbReference>
<comment type="caution">
    <text evidence="6">The sequence shown here is derived from an EMBL/GenBank/DDBJ whole genome shotgun (WGS) entry which is preliminary data.</text>
</comment>
<keyword evidence="3" id="KW-0964">Secreted</keyword>
<proteinExistence type="inferred from homology"/>
<dbReference type="GO" id="GO:0030313">
    <property type="term" value="C:cell envelope"/>
    <property type="evidence" value="ECO:0007669"/>
    <property type="project" value="UniProtKB-SubCell"/>
</dbReference>
<dbReference type="InterPro" id="IPR005046">
    <property type="entry name" value="DUF285"/>
</dbReference>
<name>A0A4Q7PKH2_9FIRM</name>
<dbReference type="RefSeq" id="WP_130434843.1">
    <property type="nucleotide sequence ID" value="NZ_SGXF01000002.1"/>
</dbReference>
<feature type="domain" description="SpaA-like prealbumin fold" evidence="5">
    <location>
        <begin position="334"/>
        <end position="422"/>
    </location>
</feature>
<dbReference type="Pfam" id="PF03382">
    <property type="entry name" value="DUF285"/>
    <property type="match status" value="1"/>
</dbReference>
<dbReference type="OrthoDB" id="9804660at2"/>
<evidence type="ECO:0000313" key="7">
    <source>
        <dbReference type="Proteomes" id="UP000292927"/>
    </source>
</evidence>
<dbReference type="Gene3D" id="2.60.40.10">
    <property type="entry name" value="Immunoglobulins"/>
    <property type="match status" value="5"/>
</dbReference>
<dbReference type="Proteomes" id="UP000292927">
    <property type="component" value="Unassembled WGS sequence"/>
</dbReference>
<feature type="domain" description="SpaA-like prealbumin fold" evidence="5">
    <location>
        <begin position="428"/>
        <end position="512"/>
    </location>
</feature>
<evidence type="ECO:0000259" key="5">
    <source>
        <dbReference type="Pfam" id="PF17802"/>
    </source>
</evidence>
<dbReference type="Pfam" id="PF17802">
    <property type="entry name" value="SpaA"/>
    <property type="match status" value="5"/>
</dbReference>
<dbReference type="InterPro" id="IPR042229">
    <property type="entry name" value="Listeria/Bacterioides_rpt_sf"/>
</dbReference>
<dbReference type="InterPro" id="IPR013378">
    <property type="entry name" value="InlB-like_B-rpt"/>
</dbReference>
<dbReference type="Gene3D" id="2.60.40.4270">
    <property type="entry name" value="Listeria-Bacteroides repeat domain"/>
    <property type="match status" value="1"/>
</dbReference>
<feature type="domain" description="SpaA-like prealbumin fold" evidence="5">
    <location>
        <begin position="720"/>
        <end position="801"/>
    </location>
</feature>
<dbReference type="PANTHER" id="PTHR36108:SF13">
    <property type="entry name" value="COLOSSIN-B-RELATED"/>
    <property type="match status" value="1"/>
</dbReference>
<evidence type="ECO:0000256" key="4">
    <source>
        <dbReference type="ARBA" id="ARBA00022729"/>
    </source>
</evidence>
<dbReference type="InterPro" id="IPR041033">
    <property type="entry name" value="SpaA_PFL_dom_1"/>
</dbReference>
<sequence length="1328" mass="143787">MFGGIKKALAGLLSAAVVISSIPVVEVYAASPMIEFPEVHQADQIAQGLFQNYITIPTGDGLGAAWFQSSDNRTSLCLQEAAGDPASGGKYTEIGTDAGSTLYNTFSMEAVLAVRNIIENSLLFQPYWENKGIPWQCTRQNAQIAIWYVMDALGQPGSGGWTTEQVKNGSLGNRVSGVDAVGQLNQLIQVGLSGKNIADPSVEVTYKSTAISGNNFVMTYQVQASYLTGWQISFQNLPTNTSFKIDGVTANLENGYLKKDINTGTSTITLTFPISGNMEKTISVIAYGITERNSANFHFFKPRNAGKQWAGVVSSMERLNDPIETDGTTPTVTGTLELEKKDESTGAALAGAVYGIYTDSACQNLFQQLAVTDSSGKTSANIKIGQYFVKEISAPAGYAYNNTVYPVTVSNGQTIKVAATDVKQKITLIVTKIDADTKVKIKGASFAVFSSPALNNKIADLTDKGDGTYEVTGLAPGTYYLKETKAPSGYALSPEVTTINLSGDTTGNVQVERNISVTNTKQSGTLTVVKTDKEDGTALDGAAFSLYSDPECTNKVYDLTGVGNGTYRQTGIPLGQYYLKETKAPPGYALSSEIIEVVIEGDDTGAENVTIEKQWTNQKQVYNLIVKKTDKETGEVLTGATYVLYMDLDCTVPYTVMTDKGDGTYEALNVDQGTYYLREDAAPIGYMLDSVPIKIELLGNILGAEVVKREIRTTNQKKTGTVTVDKYDKDSRTLLTGAEFTLYTDPDCTMPYMVLADKGDGTYEALNVGQGTYYLKETAAPAGYDVDSKIIQICIDRDNVESNFHYEFENEKSIREVTVSKKIKASDIVWAHGNPTFLLTLDGVDLDGQQHIYHKAIEFTQADVGMGNEYIEKAVTFQVIAGNYVLTEGETNRYNFDSFYDVVNGVVSEKTCQFDLINHPSASTGIYNVKTDQSGTSHTYLVSNYFNSVVYTVLFTADGTAFDTQILKEGDAIADPGIPQKDGYKFAGWSPAFTPGDKCVGNITYTAQFEKIKPVLEPGYDFNMHIPNDAAAVVFSDAPAPNKAKLTDVSAAKDGSVVSWLDGTTLYISSQKSGLKIAANEDSSSMFRDKSNLAYIDVSMLDTSSVIQMYSAFENTGSYVLDSFSIIGLDNWDVSSLQSTEYMFSGTGSSASNWSIGDLSRWNTCNVSSTESMFSGAGYNAASWTVGDLGRWNMSKNGIMRSMFYGAGHNAASWTVGDLSRWDTHNVGDFSYIFCEAGYNTSWTVGDLSSWDTSNNYDFGGMFEGCRGLSTTITVRNYANYADMFKDAATLGNAKIVVNYTSTTSEIIDAMIATKSSGSNVVKGVLVD</sequence>
<evidence type="ECO:0000256" key="3">
    <source>
        <dbReference type="ARBA" id="ARBA00022525"/>
    </source>
</evidence>
<evidence type="ECO:0000256" key="2">
    <source>
        <dbReference type="ARBA" id="ARBA00007257"/>
    </source>
</evidence>
<dbReference type="Pfam" id="PF09479">
    <property type="entry name" value="Flg_new"/>
    <property type="match status" value="1"/>
</dbReference>